<keyword evidence="2" id="KW-0677">Repeat</keyword>
<dbReference type="InterPro" id="IPR000504">
    <property type="entry name" value="RRM_dom"/>
</dbReference>
<evidence type="ECO:0000313" key="8">
    <source>
        <dbReference type="Proteomes" id="UP000054166"/>
    </source>
</evidence>
<dbReference type="EMBL" id="KN833006">
    <property type="protein sequence ID" value="KIM80066.1"/>
    <property type="molecule type" value="Genomic_DNA"/>
</dbReference>
<dbReference type="SMART" id="SM00361">
    <property type="entry name" value="RRM_1"/>
    <property type="match status" value="2"/>
</dbReference>
<dbReference type="SUPFAM" id="SSF54928">
    <property type="entry name" value="RNA-binding domain, RBD"/>
    <property type="match status" value="2"/>
</dbReference>
<sequence>MSSSTQKDIPQENVSSSLYVGGLDPTVTDTTLFEIFNIIGPVASTRVCRDAVTRRSLGYAYVNYLNVEDARRAKKQLNSTLIKNCPCRVRWSQRDPSLRKPNTGPGHIIIKNLDEQIDNTALRNVFAGFGNILSCKVATDNTGGLEGYGFVHYEKVDSADAAIKTVNGTFLNNKKVYVGHHVSRKERQSKIKEQNAQFTDLYVKNIHPDVLEEEFMELFQRFGAVTSAVIEVDHEGNSQGFGFVTYVDHEEAQKAVDALHDTELKGKKLFVSRNCKVSSDVFFTNLSYE</sequence>
<evidence type="ECO:0000259" key="6">
    <source>
        <dbReference type="PROSITE" id="PS50102"/>
    </source>
</evidence>
<dbReference type="HOGENOM" id="CLU_012062_22_1_1"/>
<dbReference type="InterPro" id="IPR012677">
    <property type="entry name" value="Nucleotide-bd_a/b_plait_sf"/>
</dbReference>
<dbReference type="FunFam" id="3.30.70.330:FF:000003">
    <property type="entry name" value="Polyadenylate-binding protein"/>
    <property type="match status" value="1"/>
</dbReference>
<dbReference type="Gene3D" id="3.30.70.330">
    <property type="match status" value="3"/>
</dbReference>
<dbReference type="Pfam" id="PF00076">
    <property type="entry name" value="RRM_1"/>
    <property type="match status" value="3"/>
</dbReference>
<dbReference type="OrthoDB" id="19742at2759"/>
<evidence type="ECO:0000256" key="5">
    <source>
        <dbReference type="PROSITE-ProRule" id="PRU00176"/>
    </source>
</evidence>
<reference evidence="8" key="2">
    <citation type="submission" date="2015-01" db="EMBL/GenBank/DDBJ databases">
        <title>Evolutionary Origins and Diversification of the Mycorrhizal Mutualists.</title>
        <authorList>
            <consortium name="DOE Joint Genome Institute"/>
            <consortium name="Mycorrhizal Genomics Consortium"/>
            <person name="Kohler A."/>
            <person name="Kuo A."/>
            <person name="Nagy L.G."/>
            <person name="Floudas D."/>
            <person name="Copeland A."/>
            <person name="Barry K.W."/>
            <person name="Cichocki N."/>
            <person name="Veneault-Fourrey C."/>
            <person name="LaButti K."/>
            <person name="Lindquist E.A."/>
            <person name="Lipzen A."/>
            <person name="Lundell T."/>
            <person name="Morin E."/>
            <person name="Murat C."/>
            <person name="Riley R."/>
            <person name="Ohm R."/>
            <person name="Sun H."/>
            <person name="Tunlid A."/>
            <person name="Henrissat B."/>
            <person name="Grigoriev I.V."/>
            <person name="Hibbett D.S."/>
            <person name="Martin F."/>
        </authorList>
    </citation>
    <scope>NUCLEOTIDE SEQUENCE [LARGE SCALE GENOMIC DNA]</scope>
    <source>
        <strain evidence="8">F 1598</strain>
    </source>
</reference>
<dbReference type="InterPro" id="IPR035979">
    <property type="entry name" value="RBD_domain_sf"/>
</dbReference>
<feature type="domain" description="RRM" evidence="6">
    <location>
        <begin position="106"/>
        <end position="183"/>
    </location>
</feature>
<dbReference type="GO" id="GO:0006417">
    <property type="term" value="P:regulation of translation"/>
    <property type="evidence" value="ECO:0007669"/>
    <property type="project" value="UniProtKB-KW"/>
</dbReference>
<evidence type="ECO:0000256" key="4">
    <source>
        <dbReference type="ARBA" id="ARBA00022884"/>
    </source>
</evidence>
<gene>
    <name evidence="7" type="ORF">PILCRDRAFT_822912</name>
</gene>
<dbReference type="InterPro" id="IPR003954">
    <property type="entry name" value="RRM_euk-type"/>
</dbReference>
<protein>
    <recommendedName>
        <fullName evidence="6">RRM domain-containing protein</fullName>
    </recommendedName>
</protein>
<accession>A0A0C3FKJ7</accession>
<feature type="domain" description="RRM" evidence="6">
    <location>
        <begin position="16"/>
        <end position="94"/>
    </location>
</feature>
<proteinExistence type="inferred from homology"/>
<keyword evidence="4 5" id="KW-0694">RNA-binding</keyword>
<evidence type="ECO:0000313" key="7">
    <source>
        <dbReference type="EMBL" id="KIM80066.1"/>
    </source>
</evidence>
<dbReference type="SMART" id="SM00360">
    <property type="entry name" value="RRM"/>
    <property type="match status" value="3"/>
</dbReference>
<name>A0A0C3FKJ7_PILCF</name>
<evidence type="ECO:0000256" key="1">
    <source>
        <dbReference type="ARBA" id="ARBA00008557"/>
    </source>
</evidence>
<organism evidence="7 8">
    <name type="scientific">Piloderma croceum (strain F 1598)</name>
    <dbReference type="NCBI Taxonomy" id="765440"/>
    <lineage>
        <taxon>Eukaryota</taxon>
        <taxon>Fungi</taxon>
        <taxon>Dikarya</taxon>
        <taxon>Basidiomycota</taxon>
        <taxon>Agaricomycotina</taxon>
        <taxon>Agaricomycetes</taxon>
        <taxon>Agaricomycetidae</taxon>
        <taxon>Atheliales</taxon>
        <taxon>Atheliaceae</taxon>
        <taxon>Piloderma</taxon>
    </lineage>
</organism>
<keyword evidence="3" id="KW-0810">Translation regulation</keyword>
<evidence type="ECO:0000256" key="3">
    <source>
        <dbReference type="ARBA" id="ARBA00022845"/>
    </source>
</evidence>
<dbReference type="Proteomes" id="UP000054166">
    <property type="component" value="Unassembled WGS sequence"/>
</dbReference>
<dbReference type="GO" id="GO:0010494">
    <property type="term" value="C:cytoplasmic stress granule"/>
    <property type="evidence" value="ECO:0007669"/>
    <property type="project" value="UniProtKB-ARBA"/>
</dbReference>
<reference evidence="7 8" key="1">
    <citation type="submission" date="2014-04" db="EMBL/GenBank/DDBJ databases">
        <authorList>
            <consortium name="DOE Joint Genome Institute"/>
            <person name="Kuo A."/>
            <person name="Tarkka M."/>
            <person name="Buscot F."/>
            <person name="Kohler A."/>
            <person name="Nagy L.G."/>
            <person name="Floudas D."/>
            <person name="Copeland A."/>
            <person name="Barry K.W."/>
            <person name="Cichocki N."/>
            <person name="Veneault-Fourrey C."/>
            <person name="LaButti K."/>
            <person name="Lindquist E.A."/>
            <person name="Lipzen A."/>
            <person name="Lundell T."/>
            <person name="Morin E."/>
            <person name="Murat C."/>
            <person name="Sun H."/>
            <person name="Tunlid A."/>
            <person name="Henrissat B."/>
            <person name="Grigoriev I.V."/>
            <person name="Hibbett D.S."/>
            <person name="Martin F."/>
            <person name="Nordberg H.P."/>
            <person name="Cantor M.N."/>
            <person name="Hua S.X."/>
        </authorList>
    </citation>
    <scope>NUCLEOTIDE SEQUENCE [LARGE SCALE GENOMIC DNA]</scope>
    <source>
        <strain evidence="7 8">F 1598</strain>
    </source>
</reference>
<dbReference type="GO" id="GO:0003723">
    <property type="term" value="F:RNA binding"/>
    <property type="evidence" value="ECO:0007669"/>
    <property type="project" value="UniProtKB-UniRule"/>
</dbReference>
<dbReference type="CDD" id="cd12379">
    <property type="entry name" value="RRM2_I_PABPs"/>
    <property type="match status" value="1"/>
</dbReference>
<feature type="domain" description="RRM" evidence="6">
    <location>
        <begin position="199"/>
        <end position="276"/>
    </location>
</feature>
<dbReference type="InterPro" id="IPR045305">
    <property type="entry name" value="RRM2_I_PABPs"/>
</dbReference>
<evidence type="ECO:0000256" key="2">
    <source>
        <dbReference type="ARBA" id="ARBA00022737"/>
    </source>
</evidence>
<keyword evidence="8" id="KW-1185">Reference proteome</keyword>
<dbReference type="PANTHER" id="PTHR24012">
    <property type="entry name" value="RNA BINDING PROTEIN"/>
    <property type="match status" value="1"/>
</dbReference>
<dbReference type="AlphaFoldDB" id="A0A0C3FKJ7"/>
<dbReference type="STRING" id="765440.A0A0C3FKJ7"/>
<comment type="similarity">
    <text evidence="1">Belongs to the polyadenylate-binding protein type-1 family.</text>
</comment>
<dbReference type="InParanoid" id="A0A0C3FKJ7"/>
<dbReference type="PROSITE" id="PS50102">
    <property type="entry name" value="RRM"/>
    <property type="match status" value="3"/>
</dbReference>